<evidence type="ECO:0000256" key="3">
    <source>
        <dbReference type="ARBA" id="ARBA00022989"/>
    </source>
</evidence>
<keyword evidence="2 5" id="KW-0812">Transmembrane</keyword>
<gene>
    <name evidence="6" type="ORF">GCM10012284_63330</name>
</gene>
<reference evidence="6" key="1">
    <citation type="journal article" date="2014" name="Int. J. Syst. Evol. Microbiol.">
        <title>Complete genome sequence of Corynebacterium casei LMG S-19264T (=DSM 44701T), isolated from a smear-ripened cheese.</title>
        <authorList>
            <consortium name="US DOE Joint Genome Institute (JGI-PGF)"/>
            <person name="Walter F."/>
            <person name="Albersmeier A."/>
            <person name="Kalinowski J."/>
            <person name="Ruckert C."/>
        </authorList>
    </citation>
    <scope>NUCLEOTIDE SEQUENCE</scope>
    <source>
        <strain evidence="6">CGMCC 4.7299</strain>
    </source>
</reference>
<proteinExistence type="predicted"/>
<comment type="caution">
    <text evidence="6">The sequence shown here is derived from an EMBL/GenBank/DDBJ whole genome shotgun (WGS) entry which is preliminary data.</text>
</comment>
<dbReference type="Pfam" id="PF13564">
    <property type="entry name" value="DoxX_2"/>
    <property type="match status" value="1"/>
</dbReference>
<evidence type="ECO:0000256" key="4">
    <source>
        <dbReference type="ARBA" id="ARBA00023136"/>
    </source>
</evidence>
<evidence type="ECO:0008006" key="8">
    <source>
        <dbReference type="Google" id="ProtNLM"/>
    </source>
</evidence>
<dbReference type="InterPro" id="IPR016944">
    <property type="entry name" value="UCP030066"/>
</dbReference>
<keyword evidence="7" id="KW-1185">Reference proteome</keyword>
<dbReference type="EMBL" id="BMMX01000073">
    <property type="protein sequence ID" value="GGL20061.1"/>
    <property type="molecule type" value="Genomic_DNA"/>
</dbReference>
<reference evidence="6" key="2">
    <citation type="submission" date="2020-09" db="EMBL/GenBank/DDBJ databases">
        <authorList>
            <person name="Sun Q."/>
            <person name="Zhou Y."/>
        </authorList>
    </citation>
    <scope>NUCLEOTIDE SEQUENCE</scope>
    <source>
        <strain evidence="6">CGMCC 4.7299</strain>
    </source>
</reference>
<evidence type="ECO:0000256" key="2">
    <source>
        <dbReference type="ARBA" id="ARBA00022692"/>
    </source>
</evidence>
<keyword evidence="3 5" id="KW-1133">Transmembrane helix</keyword>
<evidence type="ECO:0000256" key="1">
    <source>
        <dbReference type="ARBA" id="ARBA00004141"/>
    </source>
</evidence>
<organism evidence="6 7">
    <name type="scientific">Mangrovihabitans endophyticus</name>
    <dbReference type="NCBI Taxonomy" id="1751298"/>
    <lineage>
        <taxon>Bacteria</taxon>
        <taxon>Bacillati</taxon>
        <taxon>Actinomycetota</taxon>
        <taxon>Actinomycetes</taxon>
        <taxon>Micromonosporales</taxon>
        <taxon>Micromonosporaceae</taxon>
        <taxon>Mangrovihabitans</taxon>
    </lineage>
</organism>
<dbReference type="Proteomes" id="UP000656042">
    <property type="component" value="Unassembled WGS sequence"/>
</dbReference>
<accession>A0A8J3C8K5</accession>
<dbReference type="InterPro" id="IPR032808">
    <property type="entry name" value="DoxX"/>
</dbReference>
<keyword evidence="4 5" id="KW-0472">Membrane</keyword>
<feature type="transmembrane region" description="Helical" evidence="5">
    <location>
        <begin position="43"/>
        <end position="63"/>
    </location>
</feature>
<evidence type="ECO:0000256" key="5">
    <source>
        <dbReference type="SAM" id="Phobius"/>
    </source>
</evidence>
<evidence type="ECO:0000313" key="7">
    <source>
        <dbReference type="Proteomes" id="UP000656042"/>
    </source>
</evidence>
<dbReference type="RefSeq" id="WP_189083020.1">
    <property type="nucleotide sequence ID" value="NZ_BMMX01000073.1"/>
</dbReference>
<protein>
    <recommendedName>
        <fullName evidence="8">DoxX-like family protein</fullName>
    </recommendedName>
</protein>
<dbReference type="AlphaFoldDB" id="A0A8J3C8K5"/>
<comment type="subcellular location">
    <subcellularLocation>
        <location evidence="1">Membrane</location>
        <topology evidence="1">Multi-pass membrane protein</topology>
    </subcellularLocation>
</comment>
<dbReference type="PIRSF" id="PIRSF030066">
    <property type="entry name" value="UCP030066"/>
    <property type="match status" value="1"/>
</dbReference>
<sequence>MRITVYRVSTGLTIGECIAGGLLDLLRQPPFYSVMINLGYPPYFAGILGTAKLLAAAALLTPGLPRLKEWAYAGILINMTGACASHLAAGSPPTSIAAPATFAVITLTSWRMRSDSAEKSRPSDAT</sequence>
<evidence type="ECO:0000313" key="6">
    <source>
        <dbReference type="EMBL" id="GGL20061.1"/>
    </source>
</evidence>
<dbReference type="GO" id="GO:0016020">
    <property type="term" value="C:membrane"/>
    <property type="evidence" value="ECO:0007669"/>
    <property type="project" value="UniProtKB-SubCell"/>
</dbReference>
<name>A0A8J3C8K5_9ACTN</name>